<name>A0AAD7QNH1_9ASCO</name>
<dbReference type="RefSeq" id="XP_056041989.1">
    <property type="nucleotide sequence ID" value="XM_056189698.1"/>
</dbReference>
<evidence type="ECO:0000313" key="2">
    <source>
        <dbReference type="Proteomes" id="UP001217417"/>
    </source>
</evidence>
<dbReference type="Proteomes" id="UP001217417">
    <property type="component" value="Unassembled WGS sequence"/>
</dbReference>
<dbReference type="AlphaFoldDB" id="A0AAD7QNH1"/>
<dbReference type="GeneID" id="80884864"/>
<evidence type="ECO:0000313" key="1">
    <source>
        <dbReference type="EMBL" id="KAJ8098539.1"/>
    </source>
</evidence>
<dbReference type="EMBL" id="JARPMG010000008">
    <property type="protein sequence ID" value="KAJ8098539.1"/>
    <property type="molecule type" value="Genomic_DNA"/>
</dbReference>
<accession>A0AAD7QNH1</accession>
<keyword evidence="2" id="KW-1185">Reference proteome</keyword>
<protein>
    <submittedName>
        <fullName evidence="1">Uncharacterized protein</fullName>
    </submittedName>
</protein>
<proteinExistence type="predicted"/>
<organism evidence="1 2">
    <name type="scientific">Lipomyces tetrasporus</name>
    <dbReference type="NCBI Taxonomy" id="54092"/>
    <lineage>
        <taxon>Eukaryota</taxon>
        <taxon>Fungi</taxon>
        <taxon>Dikarya</taxon>
        <taxon>Ascomycota</taxon>
        <taxon>Saccharomycotina</taxon>
        <taxon>Lipomycetes</taxon>
        <taxon>Lipomycetales</taxon>
        <taxon>Lipomycetaceae</taxon>
        <taxon>Lipomyces</taxon>
    </lineage>
</organism>
<reference evidence="1" key="1">
    <citation type="submission" date="2023-03" db="EMBL/GenBank/DDBJ databases">
        <title>Near-Complete genome sequence of Lipomyces tetrasporous NRRL Y-64009, an oleaginous yeast capable of growing on lignocellulosic hydrolysates.</title>
        <authorList>
            <consortium name="Lawrence Berkeley National Laboratory"/>
            <person name="Jagtap S.S."/>
            <person name="Liu J.-J."/>
            <person name="Walukiewicz H.E."/>
            <person name="Pangilinan J."/>
            <person name="Lipzen A."/>
            <person name="Ahrendt S."/>
            <person name="Koriabine M."/>
            <person name="Cobaugh K."/>
            <person name="Salamov A."/>
            <person name="Yoshinaga Y."/>
            <person name="Ng V."/>
            <person name="Daum C."/>
            <person name="Grigoriev I.V."/>
            <person name="Slininger P.J."/>
            <person name="Dien B.S."/>
            <person name="Jin Y.-S."/>
            <person name="Rao C.V."/>
        </authorList>
    </citation>
    <scope>NUCLEOTIDE SEQUENCE</scope>
    <source>
        <strain evidence="1">NRRL Y-64009</strain>
    </source>
</reference>
<gene>
    <name evidence="1" type="ORF">POJ06DRAFT_276987</name>
</gene>
<comment type="caution">
    <text evidence="1">The sequence shown here is derived from an EMBL/GenBank/DDBJ whole genome shotgun (WGS) entry which is preliminary data.</text>
</comment>
<sequence>MSNDSDYIQACHDDDASICEGISSNIDSEELSALYVEEGDPSLYLEVLDEVVLSPNAIQLTMRARNSQRRVLSLMMTKSPPLSIRTVNIVYDLTEDDKYSKSGALTSFDTTNEDRDGSINDDNFVSGEVTEDGDEHLLASAYGDNDSRAALDDLDRGGGFFDTYAGGSNGGGDYSNNDNDNDQYAMSDNCTAGLADLAIYLAIAFASSSTGLGAVRYR</sequence>